<name>A0A944DE64_DENI1</name>
<reference evidence="3" key="1">
    <citation type="journal article" date="2022" name="ISME J.">
        <title>Genetic and phylogenetic analysis of dissimilatory iodate-reducing bacteria identifies potential niches across the world's oceans.</title>
        <authorList>
            <person name="Reyes-Umana V."/>
            <person name="Henning Z."/>
            <person name="Lee K."/>
            <person name="Barnum T.P."/>
            <person name="Coates J.D."/>
        </authorList>
    </citation>
    <scope>NUCLEOTIDE SEQUENCE [LARGE SCALE GENOMIC DNA]</scope>
    <source>
        <strain evidence="3">IR12</strain>
    </source>
</reference>
<dbReference type="CDD" id="cd03025">
    <property type="entry name" value="DsbA_FrnE_like"/>
    <property type="match status" value="1"/>
</dbReference>
<dbReference type="Proteomes" id="UP000694660">
    <property type="component" value="Unassembled WGS sequence"/>
</dbReference>
<accession>A0A944DE64</accession>
<protein>
    <submittedName>
        <fullName evidence="2">DsbA family protein</fullName>
    </submittedName>
</protein>
<dbReference type="InterPro" id="IPR036249">
    <property type="entry name" value="Thioredoxin-like_sf"/>
</dbReference>
<evidence type="ECO:0000313" key="2">
    <source>
        <dbReference type="EMBL" id="MBT0961158.1"/>
    </source>
</evidence>
<keyword evidence="3" id="KW-1185">Reference proteome</keyword>
<dbReference type="InterPro" id="IPR001853">
    <property type="entry name" value="DSBA-like_thioredoxin_dom"/>
</dbReference>
<dbReference type="EMBL" id="JAEKFT010000007">
    <property type="protein sequence ID" value="MBT0961158.1"/>
    <property type="molecule type" value="Genomic_DNA"/>
</dbReference>
<sequence length="231" mass="24238">MVTLHYYFDPLCGWCYGAAPLMQAAAGLPGIRLRLHAGGMMSGARRRPVDAALRAYVSVHDQRIAALTGQPFGDAYVNGLLCDNTAVLDSTPPIQAILAAELAGVAPLTMLARLQQAHYVAGERIADAAVLRRIAADLGLDAADFEAKMHQAAAQVAPHIEATQRDMARLGLRGYPSVVLARDGSLRVIDISAHLGDPAGFADAVRTGLDTPNATDAASLCRIDPASGNTC</sequence>
<evidence type="ECO:0000313" key="3">
    <source>
        <dbReference type="Proteomes" id="UP000694660"/>
    </source>
</evidence>
<dbReference type="GO" id="GO:0016491">
    <property type="term" value="F:oxidoreductase activity"/>
    <property type="evidence" value="ECO:0007669"/>
    <property type="project" value="InterPro"/>
</dbReference>
<dbReference type="Gene3D" id="3.40.30.10">
    <property type="entry name" value="Glutaredoxin"/>
    <property type="match status" value="1"/>
</dbReference>
<dbReference type="PANTHER" id="PTHR13887:SF51">
    <property type="entry name" value="DSBA FAMILY PROTEIN"/>
    <property type="match status" value="1"/>
</dbReference>
<feature type="domain" description="DSBA-like thioredoxin" evidence="1">
    <location>
        <begin position="3"/>
        <end position="184"/>
    </location>
</feature>
<dbReference type="SUPFAM" id="SSF52833">
    <property type="entry name" value="Thioredoxin-like"/>
    <property type="match status" value="1"/>
</dbReference>
<comment type="caution">
    <text evidence="2">The sequence shown here is derived from an EMBL/GenBank/DDBJ whole genome shotgun (WGS) entry which is preliminary data.</text>
</comment>
<evidence type="ECO:0000259" key="1">
    <source>
        <dbReference type="Pfam" id="PF01323"/>
    </source>
</evidence>
<proteinExistence type="predicted"/>
<dbReference type="AlphaFoldDB" id="A0A944DE64"/>
<gene>
    <name evidence="2" type="ORF">I8J34_08220</name>
</gene>
<dbReference type="Pfam" id="PF01323">
    <property type="entry name" value="DSBA"/>
    <property type="match status" value="1"/>
</dbReference>
<dbReference type="PANTHER" id="PTHR13887">
    <property type="entry name" value="GLUTATHIONE S-TRANSFERASE KAPPA"/>
    <property type="match status" value="1"/>
</dbReference>
<organism evidence="2 3">
    <name type="scientific">Denitromonas iodatirespirans</name>
    <dbReference type="NCBI Taxonomy" id="2795389"/>
    <lineage>
        <taxon>Bacteria</taxon>
        <taxon>Pseudomonadati</taxon>
        <taxon>Pseudomonadota</taxon>
        <taxon>Betaproteobacteria</taxon>
        <taxon>Rhodocyclales</taxon>
        <taxon>Zoogloeaceae</taxon>
        <taxon>Denitromonas</taxon>
    </lineage>
</organism>